<name>A0A1I6NXQ1_9BACL</name>
<dbReference type="AlphaFoldDB" id="A0A1I6NXQ1"/>
<dbReference type="InterPro" id="IPR036412">
    <property type="entry name" value="HAD-like_sf"/>
</dbReference>
<dbReference type="PROSITE" id="PS01228">
    <property type="entry name" value="COF_1"/>
    <property type="match status" value="1"/>
</dbReference>
<dbReference type="GO" id="GO:0008967">
    <property type="term" value="F:phosphoglycolate phosphatase activity"/>
    <property type="evidence" value="ECO:0007669"/>
    <property type="project" value="TreeGrafter"/>
</dbReference>
<dbReference type="PANTHER" id="PTHR43434">
    <property type="entry name" value="PHOSPHOGLYCOLATE PHOSPHATASE"/>
    <property type="match status" value="1"/>
</dbReference>
<dbReference type="InterPro" id="IPR006439">
    <property type="entry name" value="HAD-SF_hydro_IA"/>
</dbReference>
<dbReference type="PANTHER" id="PTHR43434:SF26">
    <property type="entry name" value="PYROPHOSPHATASE PPAX"/>
    <property type="match status" value="1"/>
</dbReference>
<dbReference type="Gene3D" id="1.10.150.240">
    <property type="entry name" value="Putative phosphatase, domain 2"/>
    <property type="match status" value="1"/>
</dbReference>
<dbReference type="NCBIfam" id="TIGR01549">
    <property type="entry name" value="HAD-SF-IA-v1"/>
    <property type="match status" value="1"/>
</dbReference>
<dbReference type="EMBL" id="FPAA01000001">
    <property type="protein sequence ID" value="SFS32736.1"/>
    <property type="molecule type" value="Genomic_DNA"/>
</dbReference>
<dbReference type="SUPFAM" id="SSF56784">
    <property type="entry name" value="HAD-like"/>
    <property type="match status" value="1"/>
</dbReference>
<keyword evidence="2" id="KW-1185">Reference proteome</keyword>
<dbReference type="RefSeq" id="WP_091832542.1">
    <property type="nucleotide sequence ID" value="NZ_FPAA01000001.1"/>
</dbReference>
<protein>
    <submittedName>
        <fullName evidence="1">Pyrophosphatase PpaX</fullName>
    </submittedName>
</protein>
<proteinExistence type="predicted"/>
<gene>
    <name evidence="1" type="ORF">SAMN05444972_101221</name>
</gene>
<dbReference type="SFLD" id="SFLDS00003">
    <property type="entry name" value="Haloacid_Dehalogenase"/>
    <property type="match status" value="1"/>
</dbReference>
<dbReference type="SFLD" id="SFLDG01129">
    <property type="entry name" value="C1.5:_HAD__Beta-PGM__Phosphata"/>
    <property type="match status" value="1"/>
</dbReference>
<organism evidence="1 2">
    <name type="scientific">Marininema halotolerans</name>
    <dbReference type="NCBI Taxonomy" id="1155944"/>
    <lineage>
        <taxon>Bacteria</taxon>
        <taxon>Bacillati</taxon>
        <taxon>Bacillota</taxon>
        <taxon>Bacilli</taxon>
        <taxon>Bacillales</taxon>
        <taxon>Thermoactinomycetaceae</taxon>
        <taxon>Marininema</taxon>
    </lineage>
</organism>
<dbReference type="GO" id="GO:0006281">
    <property type="term" value="P:DNA repair"/>
    <property type="evidence" value="ECO:0007669"/>
    <property type="project" value="TreeGrafter"/>
</dbReference>
<evidence type="ECO:0000313" key="1">
    <source>
        <dbReference type="EMBL" id="SFS32736.1"/>
    </source>
</evidence>
<sequence length="233" mass="25566">MTLLGYDAVLFDLDGTLLNTTPLILSSFRHTLDHYCPGEYGEDEILACLGEPLLEQMARFGGEEQAEEMVATYRQHNIAHHDEMVLAFPGVLDTLRLLHQKGIRLGVVTNKYRRTVEMGLSLCGLTPFMEVVVCLGEAEEAKPHPAPIQLALKHLGVAPERALMVGDSRFDLLAAQRAGTVSVGVAWTHHGKESLLPYHPDHLIDTMAELLPILGIEAEESSVDQVNGSRSHG</sequence>
<dbReference type="NCBIfam" id="TIGR01509">
    <property type="entry name" value="HAD-SF-IA-v3"/>
    <property type="match status" value="1"/>
</dbReference>
<dbReference type="NCBIfam" id="NF009804">
    <property type="entry name" value="PRK13288.1"/>
    <property type="match status" value="1"/>
</dbReference>
<accession>A0A1I6NXQ1</accession>
<dbReference type="FunFam" id="3.40.50.1000:FF:000022">
    <property type="entry name" value="Phosphoglycolate phosphatase"/>
    <property type="match status" value="1"/>
</dbReference>
<dbReference type="InterPro" id="IPR041492">
    <property type="entry name" value="HAD_2"/>
</dbReference>
<dbReference type="PRINTS" id="PR00413">
    <property type="entry name" value="HADHALOGNASE"/>
</dbReference>
<dbReference type="InterPro" id="IPR023214">
    <property type="entry name" value="HAD_sf"/>
</dbReference>
<dbReference type="Gene3D" id="3.40.50.1000">
    <property type="entry name" value="HAD superfamily/HAD-like"/>
    <property type="match status" value="1"/>
</dbReference>
<dbReference type="OrthoDB" id="9807630at2"/>
<dbReference type="Proteomes" id="UP000198660">
    <property type="component" value="Unassembled WGS sequence"/>
</dbReference>
<dbReference type="InterPro" id="IPR023198">
    <property type="entry name" value="PGP-like_dom2"/>
</dbReference>
<dbReference type="GO" id="GO:0005829">
    <property type="term" value="C:cytosol"/>
    <property type="evidence" value="ECO:0007669"/>
    <property type="project" value="TreeGrafter"/>
</dbReference>
<evidence type="ECO:0000313" key="2">
    <source>
        <dbReference type="Proteomes" id="UP000198660"/>
    </source>
</evidence>
<dbReference type="InterPro" id="IPR050155">
    <property type="entry name" value="HAD-like_hydrolase_sf"/>
</dbReference>
<reference evidence="2" key="1">
    <citation type="submission" date="2016-10" db="EMBL/GenBank/DDBJ databases">
        <authorList>
            <person name="Varghese N."/>
            <person name="Submissions S."/>
        </authorList>
    </citation>
    <scope>NUCLEOTIDE SEQUENCE [LARGE SCALE GENOMIC DNA]</scope>
    <source>
        <strain evidence="2">DSM 45789</strain>
    </source>
</reference>
<dbReference type="SFLD" id="SFLDG01135">
    <property type="entry name" value="C1.5.6:_HAD__Beta-PGM__Phospha"/>
    <property type="match status" value="1"/>
</dbReference>
<dbReference type="Pfam" id="PF13419">
    <property type="entry name" value="HAD_2"/>
    <property type="match status" value="1"/>
</dbReference>